<proteinExistence type="predicted"/>
<reference evidence="1" key="1">
    <citation type="submission" date="2021-06" db="EMBL/GenBank/DDBJ databases">
        <authorList>
            <person name="Kallberg Y."/>
            <person name="Tangrot J."/>
            <person name="Rosling A."/>
        </authorList>
    </citation>
    <scope>NUCLEOTIDE SEQUENCE</scope>
    <source>
        <strain evidence="1">AU212A</strain>
    </source>
</reference>
<evidence type="ECO:0000313" key="1">
    <source>
        <dbReference type="EMBL" id="CAG8656877.1"/>
    </source>
</evidence>
<organism evidence="1 2">
    <name type="scientific">Scutellospora calospora</name>
    <dbReference type="NCBI Taxonomy" id="85575"/>
    <lineage>
        <taxon>Eukaryota</taxon>
        <taxon>Fungi</taxon>
        <taxon>Fungi incertae sedis</taxon>
        <taxon>Mucoromycota</taxon>
        <taxon>Glomeromycotina</taxon>
        <taxon>Glomeromycetes</taxon>
        <taxon>Diversisporales</taxon>
        <taxon>Gigasporaceae</taxon>
        <taxon>Scutellospora</taxon>
    </lineage>
</organism>
<feature type="non-terminal residue" evidence="1">
    <location>
        <position position="1"/>
    </location>
</feature>
<gene>
    <name evidence="1" type="ORF">SCALOS_LOCUS8881</name>
</gene>
<sequence>NDLTSSIERLLNNDSKNKIENIDYSNHYNQIENAKDTDFEDLNYANYNEIKDLNYNNANYNKIEDLNYDNADYNKIEDISYNETEDANYSDLEGINYFNLKDTSYKNFKDTNYNNIKDIDLIDTNHIEINEIYSIMESLRVNEIQHIVFPIEYPPISSEDIVICYNIENWESYDAEFENMQYMTGKPMGSGEKLIWCPYLN</sequence>
<dbReference type="EMBL" id="CAJVPM010025189">
    <property type="protein sequence ID" value="CAG8656877.1"/>
    <property type="molecule type" value="Genomic_DNA"/>
</dbReference>
<feature type="non-terminal residue" evidence="1">
    <location>
        <position position="201"/>
    </location>
</feature>
<evidence type="ECO:0000313" key="2">
    <source>
        <dbReference type="Proteomes" id="UP000789860"/>
    </source>
</evidence>
<protein>
    <submittedName>
        <fullName evidence="1">5797_t:CDS:1</fullName>
    </submittedName>
</protein>
<name>A0ACA9NI21_9GLOM</name>
<dbReference type="Proteomes" id="UP000789860">
    <property type="component" value="Unassembled WGS sequence"/>
</dbReference>
<accession>A0ACA9NI21</accession>
<keyword evidence="2" id="KW-1185">Reference proteome</keyword>
<comment type="caution">
    <text evidence="1">The sequence shown here is derived from an EMBL/GenBank/DDBJ whole genome shotgun (WGS) entry which is preliminary data.</text>
</comment>